<protein>
    <submittedName>
        <fullName evidence="1">Uncharacterized protein</fullName>
    </submittedName>
</protein>
<dbReference type="EMBL" id="JACAZH010000009">
    <property type="protein sequence ID" value="KAF7358971.1"/>
    <property type="molecule type" value="Genomic_DNA"/>
</dbReference>
<dbReference type="Proteomes" id="UP000623467">
    <property type="component" value="Unassembled WGS sequence"/>
</dbReference>
<proteinExistence type="predicted"/>
<evidence type="ECO:0000313" key="2">
    <source>
        <dbReference type="Proteomes" id="UP000623467"/>
    </source>
</evidence>
<sequence length="43" mass="4587">MPFDVIIFATGPFAADRYALAVVGATGKTVQEYYDSQGGPKAY</sequence>
<gene>
    <name evidence="1" type="ORF">MSAN_01237500</name>
</gene>
<organism evidence="1 2">
    <name type="scientific">Mycena sanguinolenta</name>
    <dbReference type="NCBI Taxonomy" id="230812"/>
    <lineage>
        <taxon>Eukaryota</taxon>
        <taxon>Fungi</taxon>
        <taxon>Dikarya</taxon>
        <taxon>Basidiomycota</taxon>
        <taxon>Agaricomycotina</taxon>
        <taxon>Agaricomycetes</taxon>
        <taxon>Agaricomycetidae</taxon>
        <taxon>Agaricales</taxon>
        <taxon>Marasmiineae</taxon>
        <taxon>Mycenaceae</taxon>
        <taxon>Mycena</taxon>
    </lineage>
</organism>
<evidence type="ECO:0000313" key="1">
    <source>
        <dbReference type="EMBL" id="KAF7358971.1"/>
    </source>
</evidence>
<keyword evidence="2" id="KW-1185">Reference proteome</keyword>
<name>A0A8H6YIM3_9AGAR</name>
<reference evidence="1" key="1">
    <citation type="submission" date="2020-05" db="EMBL/GenBank/DDBJ databases">
        <title>Mycena genomes resolve the evolution of fungal bioluminescence.</title>
        <authorList>
            <person name="Tsai I.J."/>
        </authorList>
    </citation>
    <scope>NUCLEOTIDE SEQUENCE</scope>
    <source>
        <strain evidence="1">160909Yilan</strain>
    </source>
</reference>
<dbReference type="AlphaFoldDB" id="A0A8H6YIM3"/>
<comment type="caution">
    <text evidence="1">The sequence shown here is derived from an EMBL/GenBank/DDBJ whole genome shotgun (WGS) entry which is preliminary data.</text>
</comment>
<accession>A0A8H6YIM3</accession>
<dbReference type="OrthoDB" id="74360at2759"/>